<keyword evidence="11" id="KW-0503">Monooxygenase</keyword>
<comment type="similarity">
    <text evidence="4">Belongs to the cytochrome P450 family.</text>
</comment>
<keyword evidence="5 13" id="KW-0349">Heme</keyword>
<evidence type="ECO:0000256" key="13">
    <source>
        <dbReference type="PIRSR" id="PIRSR602401-1"/>
    </source>
</evidence>
<evidence type="ECO:0000256" key="1">
    <source>
        <dbReference type="ARBA" id="ARBA00001971"/>
    </source>
</evidence>
<sequence>MGSTLYATTVGLTVIRGLVPIAIAGLVGTLLRRYFAKSPLDPVPGPPASSVITGNIGELFDVYGWKYHYGILKQYGSVIKVRGLFGERSLYLCDPKALHHVLVKDQHAYEGAAALVNLHKICFGDGLLSTLGEQHRKQRKMLNPVFSIAHMREMMPIFHEVTSRLQQAIYDQVKDAPKEIDILHWMSRTALELIGQSGMGCSFDSLDVDAKSADLHPFSRSVKQLGTLFGGLGGFLVAQFVFPLVNRINLPRFKRWIADRLPLRWVQDVKNVVDIIQETAEDICNAKRKATLDGRGDDGKKDIISILIRANASAAEEDRLSDGEVHAQVATITFGAVDTTSSALSRTLWLLAEHPGVQEKLRTELREAKGDNGGEELGYDQLVSLPYLDAVCRETLRVYPPVANTIRDARKDMILPLSKPIKTTTGAEVSELVVPSGTTLFLSLLGANTNPDMWGEDAYEWKPERWLNPLPEKVSEAHMPGIYSHLMTFLGGSRACIGFKFSQLEMKAVLSVLLASFRFESAEKKIRWKLSGISAPVVEEKGTTRSSLPMMISSLDQQ</sequence>
<evidence type="ECO:0000256" key="12">
    <source>
        <dbReference type="ARBA" id="ARBA00023136"/>
    </source>
</evidence>
<dbReference type="Gene3D" id="1.10.630.10">
    <property type="entry name" value="Cytochrome P450"/>
    <property type="match status" value="1"/>
</dbReference>
<dbReference type="GO" id="GO:0020037">
    <property type="term" value="F:heme binding"/>
    <property type="evidence" value="ECO:0007669"/>
    <property type="project" value="InterPro"/>
</dbReference>
<evidence type="ECO:0000256" key="8">
    <source>
        <dbReference type="ARBA" id="ARBA00022989"/>
    </source>
</evidence>
<evidence type="ECO:0000256" key="6">
    <source>
        <dbReference type="ARBA" id="ARBA00022692"/>
    </source>
</evidence>
<dbReference type="PANTHER" id="PTHR24305">
    <property type="entry name" value="CYTOCHROME P450"/>
    <property type="match status" value="1"/>
</dbReference>
<dbReference type="PRINTS" id="PR00385">
    <property type="entry name" value="P450"/>
</dbReference>
<evidence type="ECO:0000256" key="2">
    <source>
        <dbReference type="ARBA" id="ARBA00004370"/>
    </source>
</evidence>
<protein>
    <submittedName>
        <fullName evidence="15">Cytochrome P450</fullName>
    </submittedName>
</protein>
<dbReference type="GO" id="GO:0016705">
    <property type="term" value="F:oxidoreductase activity, acting on paired donors, with incorporation or reduction of molecular oxygen"/>
    <property type="evidence" value="ECO:0007669"/>
    <property type="project" value="InterPro"/>
</dbReference>
<evidence type="ECO:0000256" key="10">
    <source>
        <dbReference type="ARBA" id="ARBA00023004"/>
    </source>
</evidence>
<dbReference type="InterPro" id="IPR036396">
    <property type="entry name" value="Cyt_P450_sf"/>
</dbReference>
<dbReference type="CDD" id="cd11069">
    <property type="entry name" value="CYP_FUM15-like"/>
    <property type="match status" value="1"/>
</dbReference>
<dbReference type="GO" id="GO:0005506">
    <property type="term" value="F:iron ion binding"/>
    <property type="evidence" value="ECO:0007669"/>
    <property type="project" value="InterPro"/>
</dbReference>
<dbReference type="GO" id="GO:0016020">
    <property type="term" value="C:membrane"/>
    <property type="evidence" value="ECO:0007669"/>
    <property type="project" value="UniProtKB-SubCell"/>
</dbReference>
<dbReference type="GO" id="GO:0004497">
    <property type="term" value="F:monooxygenase activity"/>
    <property type="evidence" value="ECO:0007669"/>
    <property type="project" value="UniProtKB-KW"/>
</dbReference>
<evidence type="ECO:0000256" key="3">
    <source>
        <dbReference type="ARBA" id="ARBA00004721"/>
    </source>
</evidence>
<evidence type="ECO:0000313" key="16">
    <source>
        <dbReference type="Proteomes" id="UP000807342"/>
    </source>
</evidence>
<dbReference type="SUPFAM" id="SSF48264">
    <property type="entry name" value="Cytochrome P450"/>
    <property type="match status" value="1"/>
</dbReference>
<evidence type="ECO:0000256" key="5">
    <source>
        <dbReference type="ARBA" id="ARBA00022617"/>
    </source>
</evidence>
<accession>A0A9P5X4H4</accession>
<comment type="subcellular location">
    <subcellularLocation>
        <location evidence="2">Membrane</location>
    </subcellularLocation>
</comment>
<keyword evidence="8 14" id="KW-1133">Transmembrane helix</keyword>
<evidence type="ECO:0000256" key="11">
    <source>
        <dbReference type="ARBA" id="ARBA00023033"/>
    </source>
</evidence>
<proteinExistence type="inferred from homology"/>
<comment type="pathway">
    <text evidence="3">Secondary metabolite biosynthesis; terpenoid biosynthesis.</text>
</comment>
<reference evidence="15" key="1">
    <citation type="submission" date="2020-11" db="EMBL/GenBank/DDBJ databases">
        <authorList>
            <consortium name="DOE Joint Genome Institute"/>
            <person name="Ahrendt S."/>
            <person name="Riley R."/>
            <person name="Andreopoulos W."/>
            <person name="Labutti K."/>
            <person name="Pangilinan J."/>
            <person name="Ruiz-Duenas F.J."/>
            <person name="Barrasa J.M."/>
            <person name="Sanchez-Garcia M."/>
            <person name="Camarero S."/>
            <person name="Miyauchi S."/>
            <person name="Serrano A."/>
            <person name="Linde D."/>
            <person name="Babiker R."/>
            <person name="Drula E."/>
            <person name="Ayuso-Fernandez I."/>
            <person name="Pacheco R."/>
            <person name="Padilla G."/>
            <person name="Ferreira P."/>
            <person name="Barriuso J."/>
            <person name="Kellner H."/>
            <person name="Castanera R."/>
            <person name="Alfaro M."/>
            <person name="Ramirez L."/>
            <person name="Pisabarro A.G."/>
            <person name="Kuo A."/>
            <person name="Tritt A."/>
            <person name="Lipzen A."/>
            <person name="He G."/>
            <person name="Yan M."/>
            <person name="Ng V."/>
            <person name="Cullen D."/>
            <person name="Martin F."/>
            <person name="Rosso M.-N."/>
            <person name="Henrissat B."/>
            <person name="Hibbett D."/>
            <person name="Martinez A.T."/>
            <person name="Grigoriev I.V."/>
        </authorList>
    </citation>
    <scope>NUCLEOTIDE SEQUENCE</scope>
    <source>
        <strain evidence="15">MF-IS2</strain>
    </source>
</reference>
<evidence type="ECO:0000256" key="4">
    <source>
        <dbReference type="ARBA" id="ARBA00010617"/>
    </source>
</evidence>
<dbReference type="AlphaFoldDB" id="A0A9P5X4H4"/>
<dbReference type="PRINTS" id="PR00463">
    <property type="entry name" value="EP450I"/>
</dbReference>
<evidence type="ECO:0000256" key="14">
    <source>
        <dbReference type="SAM" id="Phobius"/>
    </source>
</evidence>
<comment type="caution">
    <text evidence="15">The sequence shown here is derived from an EMBL/GenBank/DDBJ whole genome shotgun (WGS) entry which is preliminary data.</text>
</comment>
<dbReference type="InterPro" id="IPR050121">
    <property type="entry name" value="Cytochrome_P450_monoxygenase"/>
</dbReference>
<evidence type="ECO:0000313" key="15">
    <source>
        <dbReference type="EMBL" id="KAF9443231.1"/>
    </source>
</evidence>
<keyword evidence="10 13" id="KW-0408">Iron</keyword>
<dbReference type="InterPro" id="IPR002401">
    <property type="entry name" value="Cyt_P450_E_grp-I"/>
</dbReference>
<evidence type="ECO:0000256" key="7">
    <source>
        <dbReference type="ARBA" id="ARBA00022723"/>
    </source>
</evidence>
<dbReference type="OrthoDB" id="1470350at2759"/>
<dbReference type="PANTHER" id="PTHR24305:SF166">
    <property type="entry name" value="CYTOCHROME P450 12A4, MITOCHONDRIAL-RELATED"/>
    <property type="match status" value="1"/>
</dbReference>
<keyword evidence="7 13" id="KW-0479">Metal-binding</keyword>
<keyword evidence="16" id="KW-1185">Reference proteome</keyword>
<organism evidence="15 16">
    <name type="scientific">Macrolepiota fuliginosa MF-IS2</name>
    <dbReference type="NCBI Taxonomy" id="1400762"/>
    <lineage>
        <taxon>Eukaryota</taxon>
        <taxon>Fungi</taxon>
        <taxon>Dikarya</taxon>
        <taxon>Basidiomycota</taxon>
        <taxon>Agaricomycotina</taxon>
        <taxon>Agaricomycetes</taxon>
        <taxon>Agaricomycetidae</taxon>
        <taxon>Agaricales</taxon>
        <taxon>Agaricineae</taxon>
        <taxon>Agaricaceae</taxon>
        <taxon>Macrolepiota</taxon>
    </lineage>
</organism>
<feature type="transmembrane region" description="Helical" evidence="14">
    <location>
        <begin position="225"/>
        <end position="245"/>
    </location>
</feature>
<feature type="binding site" description="axial binding residue" evidence="13">
    <location>
        <position position="496"/>
    </location>
    <ligand>
        <name>heme</name>
        <dbReference type="ChEBI" id="CHEBI:30413"/>
    </ligand>
    <ligandPart>
        <name>Fe</name>
        <dbReference type="ChEBI" id="CHEBI:18248"/>
    </ligandPart>
</feature>
<comment type="cofactor">
    <cofactor evidence="1 13">
        <name>heme</name>
        <dbReference type="ChEBI" id="CHEBI:30413"/>
    </cofactor>
</comment>
<dbReference type="InterPro" id="IPR001128">
    <property type="entry name" value="Cyt_P450"/>
</dbReference>
<dbReference type="Proteomes" id="UP000807342">
    <property type="component" value="Unassembled WGS sequence"/>
</dbReference>
<dbReference type="Pfam" id="PF00067">
    <property type="entry name" value="p450"/>
    <property type="match status" value="1"/>
</dbReference>
<keyword evidence="9" id="KW-0560">Oxidoreductase</keyword>
<name>A0A9P5X4H4_9AGAR</name>
<gene>
    <name evidence="15" type="ORF">P691DRAFT_809287</name>
</gene>
<evidence type="ECO:0000256" key="9">
    <source>
        <dbReference type="ARBA" id="ARBA00023002"/>
    </source>
</evidence>
<keyword evidence="6 14" id="KW-0812">Transmembrane</keyword>
<feature type="transmembrane region" description="Helical" evidence="14">
    <location>
        <begin position="6"/>
        <end position="31"/>
    </location>
</feature>
<dbReference type="EMBL" id="MU151502">
    <property type="protein sequence ID" value="KAF9443231.1"/>
    <property type="molecule type" value="Genomic_DNA"/>
</dbReference>
<keyword evidence="12 14" id="KW-0472">Membrane</keyword>